<protein>
    <submittedName>
        <fullName evidence="1">Uncharacterized protein</fullName>
    </submittedName>
</protein>
<keyword evidence="2" id="KW-1185">Reference proteome</keyword>
<dbReference type="PATRIC" id="fig|1423763.3.peg.1490"/>
<evidence type="ECO:0000313" key="2">
    <source>
        <dbReference type="Proteomes" id="UP000051036"/>
    </source>
</evidence>
<gene>
    <name evidence="1" type="ORF">FC46_GL001468</name>
</gene>
<comment type="caution">
    <text evidence="1">The sequence shown here is derived from an EMBL/GenBank/DDBJ whole genome shotgun (WGS) entry which is preliminary data.</text>
</comment>
<evidence type="ECO:0000313" key="1">
    <source>
        <dbReference type="EMBL" id="KRL88645.1"/>
    </source>
</evidence>
<sequence>MYMVKTCSLLDLRESLNASGGKKFKVTTFCKIIEMDRSVFYSVYKNGSRDLFVSVIEIEINKHFMKAQNNSKVDSGHIMDSIILQIRNNWKIYRWMYESLNYEGLAYVRENLIDCIFRNFQDYAFNRKGISKNRLKPIVNCIYSQLFDWTINGCEVATVEIHAALKQFVPMLEGHRCDADLMW</sequence>
<dbReference type="STRING" id="1423763.FC46_GL001468"/>
<dbReference type="AlphaFoldDB" id="A0A0R1UD41"/>
<dbReference type="EMBL" id="AZFM01000046">
    <property type="protein sequence ID" value="KRL88645.1"/>
    <property type="molecule type" value="Genomic_DNA"/>
</dbReference>
<dbReference type="Proteomes" id="UP000051036">
    <property type="component" value="Unassembled WGS sequence"/>
</dbReference>
<reference evidence="1 2" key="1">
    <citation type="journal article" date="2015" name="Genome Announc.">
        <title>Expanding the biotechnology potential of lactobacilli through comparative genomics of 213 strains and associated genera.</title>
        <authorList>
            <person name="Sun Z."/>
            <person name="Harris H.M."/>
            <person name="McCann A."/>
            <person name="Guo C."/>
            <person name="Argimon S."/>
            <person name="Zhang W."/>
            <person name="Yang X."/>
            <person name="Jeffery I.B."/>
            <person name="Cooney J.C."/>
            <person name="Kagawa T.F."/>
            <person name="Liu W."/>
            <person name="Song Y."/>
            <person name="Salvetti E."/>
            <person name="Wrobel A."/>
            <person name="Rasinkangas P."/>
            <person name="Parkhill J."/>
            <person name="Rea M.C."/>
            <person name="O'Sullivan O."/>
            <person name="Ritari J."/>
            <person name="Douillard F.P."/>
            <person name="Paul Ross R."/>
            <person name="Yang R."/>
            <person name="Briner A.E."/>
            <person name="Felis G.E."/>
            <person name="de Vos W.M."/>
            <person name="Barrangou R."/>
            <person name="Klaenhammer T.R."/>
            <person name="Caufield P.W."/>
            <person name="Cui Y."/>
            <person name="Zhang H."/>
            <person name="O'Toole P.W."/>
        </authorList>
    </citation>
    <scope>NUCLEOTIDE SEQUENCE [LARGE SCALE GENOMIC DNA]</scope>
    <source>
        <strain evidence="1 2">DSM 16043</strain>
    </source>
</reference>
<accession>A0A0R1UD41</accession>
<proteinExistence type="predicted"/>
<dbReference type="Gene3D" id="1.10.357.10">
    <property type="entry name" value="Tetracycline Repressor, domain 2"/>
    <property type="match status" value="1"/>
</dbReference>
<name>A0A0R1UD41_9LACO</name>
<organism evidence="1 2">
    <name type="scientific">Lactobacillus kalixensis DSM 16043</name>
    <dbReference type="NCBI Taxonomy" id="1423763"/>
    <lineage>
        <taxon>Bacteria</taxon>
        <taxon>Bacillati</taxon>
        <taxon>Bacillota</taxon>
        <taxon>Bacilli</taxon>
        <taxon>Lactobacillales</taxon>
        <taxon>Lactobacillaceae</taxon>
        <taxon>Lactobacillus</taxon>
    </lineage>
</organism>